<evidence type="ECO:0000313" key="9">
    <source>
        <dbReference type="Proteomes" id="UP000231098"/>
    </source>
</evidence>
<organism evidence="8 9">
    <name type="scientific">candidate division WWE3 bacterium CG08_land_8_20_14_0_20_41_15</name>
    <dbReference type="NCBI Taxonomy" id="1975086"/>
    <lineage>
        <taxon>Bacteria</taxon>
        <taxon>Katanobacteria</taxon>
    </lineage>
</organism>
<dbReference type="GO" id="GO:0006094">
    <property type="term" value="P:gluconeogenesis"/>
    <property type="evidence" value="ECO:0007669"/>
    <property type="project" value="UniProtKB-KW"/>
</dbReference>
<dbReference type="InterPro" id="IPR011051">
    <property type="entry name" value="RmlC_Cupin_sf"/>
</dbReference>
<dbReference type="InterPro" id="IPR014710">
    <property type="entry name" value="RmlC-like_jellyroll"/>
</dbReference>
<dbReference type="EMBL" id="PEYV01000029">
    <property type="protein sequence ID" value="PIS21601.1"/>
    <property type="molecule type" value="Genomic_DNA"/>
</dbReference>
<reference evidence="9" key="1">
    <citation type="submission" date="2017-09" db="EMBL/GenBank/DDBJ databases">
        <title>Depth-based differentiation of microbial function through sediment-hosted aquifers and enrichment of novel symbionts in the deep terrestrial subsurface.</title>
        <authorList>
            <person name="Probst A.J."/>
            <person name="Ladd B."/>
            <person name="Jarett J.K."/>
            <person name="Geller-Mcgrath D.E."/>
            <person name="Sieber C.M.K."/>
            <person name="Emerson J.B."/>
            <person name="Anantharaman K."/>
            <person name="Thomas B.C."/>
            <person name="Malmstrom R."/>
            <person name="Stieglmeier M."/>
            <person name="Klingl A."/>
            <person name="Woyke T."/>
            <person name="Ryan C.M."/>
            <person name="Banfield J.F."/>
        </authorList>
    </citation>
    <scope>NUCLEOTIDE SEQUENCE [LARGE SCALE GENOMIC DNA]</scope>
</reference>
<comment type="catalytic activity">
    <reaction evidence="6">
        <text>alpha-D-glucose 6-phosphate = beta-D-fructose 6-phosphate</text>
        <dbReference type="Rhea" id="RHEA:11816"/>
        <dbReference type="ChEBI" id="CHEBI:57634"/>
        <dbReference type="ChEBI" id="CHEBI:58225"/>
        <dbReference type="EC" id="5.3.1.9"/>
    </reaction>
</comment>
<gene>
    <name evidence="8" type="ORF">COT51_01665</name>
</gene>
<evidence type="ECO:0000256" key="3">
    <source>
        <dbReference type="ARBA" id="ARBA00011952"/>
    </source>
</evidence>
<proteinExistence type="inferred from homology"/>
<protein>
    <recommendedName>
        <fullName evidence="3">glucose-6-phosphate isomerase</fullName>
        <ecNumber evidence="3">5.3.1.9</ecNumber>
    </recommendedName>
</protein>
<evidence type="ECO:0000259" key="7">
    <source>
        <dbReference type="Pfam" id="PF06560"/>
    </source>
</evidence>
<comment type="pathway">
    <text evidence="1">Carbohydrate degradation; glycolysis; D-glyceraldehyde 3-phosphate and glycerone phosphate from D-glucose: step 2/4.</text>
</comment>
<evidence type="ECO:0000256" key="5">
    <source>
        <dbReference type="ARBA" id="ARBA00023152"/>
    </source>
</evidence>
<sequence length="169" mass="19188">MTNENCIFRKVVDMKDVWEKPEASTDLVYVVFRGKKSNVTALFPGKIGREFHKTHGHYHLHGETESYRVLYGTGLLLIQKEPSNSGADIDFKAIELSCGDAFIVPEGYGHAIVNPTDDFFITEDKESPLAGHNYDPIKKMRGFAKYVVEEDGRVIFLDNVHYNKGNNQF</sequence>
<keyword evidence="5" id="KW-0324">Glycolysis</keyword>
<comment type="caution">
    <text evidence="8">The sequence shown here is derived from an EMBL/GenBank/DDBJ whole genome shotgun (WGS) entry which is preliminary data.</text>
</comment>
<dbReference type="Gene3D" id="2.60.120.10">
    <property type="entry name" value="Jelly Rolls"/>
    <property type="match status" value="1"/>
</dbReference>
<evidence type="ECO:0000256" key="6">
    <source>
        <dbReference type="ARBA" id="ARBA00029321"/>
    </source>
</evidence>
<dbReference type="Proteomes" id="UP000231098">
    <property type="component" value="Unassembled WGS sequence"/>
</dbReference>
<dbReference type="UniPathway" id="UPA00109">
    <property type="reaction ID" value="UER00181"/>
</dbReference>
<dbReference type="SUPFAM" id="SSF51182">
    <property type="entry name" value="RmlC-like cupins"/>
    <property type="match status" value="1"/>
</dbReference>
<dbReference type="InterPro" id="IPR010551">
    <property type="entry name" value="G6P_isomerase_prok"/>
</dbReference>
<keyword evidence="4" id="KW-0312">Gluconeogenesis</keyword>
<evidence type="ECO:0000256" key="1">
    <source>
        <dbReference type="ARBA" id="ARBA00004926"/>
    </source>
</evidence>
<evidence type="ECO:0000256" key="4">
    <source>
        <dbReference type="ARBA" id="ARBA00022432"/>
    </source>
</evidence>
<dbReference type="GO" id="GO:0006096">
    <property type="term" value="P:glycolytic process"/>
    <property type="evidence" value="ECO:0007669"/>
    <property type="project" value="UniProtKB-UniPathway"/>
</dbReference>
<dbReference type="GO" id="GO:0005737">
    <property type="term" value="C:cytoplasm"/>
    <property type="evidence" value="ECO:0007669"/>
    <property type="project" value="InterPro"/>
</dbReference>
<dbReference type="AlphaFoldDB" id="A0A2H0X9S0"/>
<dbReference type="Pfam" id="PF06560">
    <property type="entry name" value="GPI"/>
    <property type="match status" value="1"/>
</dbReference>
<evidence type="ECO:0000256" key="2">
    <source>
        <dbReference type="ARBA" id="ARBA00006542"/>
    </source>
</evidence>
<evidence type="ECO:0000313" key="8">
    <source>
        <dbReference type="EMBL" id="PIS21601.1"/>
    </source>
</evidence>
<dbReference type="GO" id="GO:0004347">
    <property type="term" value="F:glucose-6-phosphate isomerase activity"/>
    <property type="evidence" value="ECO:0007669"/>
    <property type="project" value="UniProtKB-EC"/>
</dbReference>
<comment type="similarity">
    <text evidence="2">Belongs to the archaeal-type GPI family.</text>
</comment>
<name>A0A2H0X9S0_UNCKA</name>
<accession>A0A2H0X9S0</accession>
<feature type="domain" description="Glucose-6-phosphate isomerase prokaryote" evidence="7">
    <location>
        <begin position="36"/>
        <end position="154"/>
    </location>
</feature>
<dbReference type="EC" id="5.3.1.9" evidence="3"/>